<evidence type="ECO:0000313" key="10">
    <source>
        <dbReference type="EMBL" id="RZU50339.1"/>
    </source>
</evidence>
<proteinExistence type="inferred from homology"/>
<evidence type="ECO:0000256" key="3">
    <source>
        <dbReference type="ARBA" id="ARBA00011738"/>
    </source>
</evidence>
<keyword evidence="11" id="KW-1185">Reference proteome</keyword>
<dbReference type="SUPFAM" id="SSF55399">
    <property type="entry name" value="Subtilisin inhibitor"/>
    <property type="match status" value="1"/>
</dbReference>
<dbReference type="PRINTS" id="PR00294">
    <property type="entry name" value="SSBTLNINHBTR"/>
</dbReference>
<dbReference type="PROSITE" id="PS00999">
    <property type="entry name" value="SSI"/>
    <property type="match status" value="1"/>
</dbReference>
<dbReference type="Proteomes" id="UP000292564">
    <property type="component" value="Unassembled WGS sequence"/>
</dbReference>
<organism evidence="10 11">
    <name type="scientific">Krasilnikovia cinnamomea</name>
    <dbReference type="NCBI Taxonomy" id="349313"/>
    <lineage>
        <taxon>Bacteria</taxon>
        <taxon>Bacillati</taxon>
        <taxon>Actinomycetota</taxon>
        <taxon>Actinomycetes</taxon>
        <taxon>Micromonosporales</taxon>
        <taxon>Micromonosporaceae</taxon>
        <taxon>Krasilnikovia</taxon>
    </lineage>
</organism>
<dbReference type="GO" id="GO:0005576">
    <property type="term" value="C:extracellular region"/>
    <property type="evidence" value="ECO:0007669"/>
    <property type="project" value="UniProtKB-SubCell"/>
</dbReference>
<dbReference type="Pfam" id="PF00720">
    <property type="entry name" value="SSI"/>
    <property type="match status" value="1"/>
</dbReference>
<evidence type="ECO:0000256" key="8">
    <source>
        <dbReference type="RuleBase" id="RU003471"/>
    </source>
</evidence>
<evidence type="ECO:0000256" key="1">
    <source>
        <dbReference type="ARBA" id="ARBA00004613"/>
    </source>
</evidence>
<evidence type="ECO:0000259" key="9">
    <source>
        <dbReference type="Pfam" id="PF00720"/>
    </source>
</evidence>
<evidence type="ECO:0000313" key="11">
    <source>
        <dbReference type="Proteomes" id="UP000292564"/>
    </source>
</evidence>
<keyword evidence="7" id="KW-1015">Disulfide bond</keyword>
<evidence type="ECO:0000256" key="5">
    <source>
        <dbReference type="ARBA" id="ARBA00022690"/>
    </source>
</evidence>
<dbReference type="GO" id="GO:0004867">
    <property type="term" value="F:serine-type endopeptidase inhibitor activity"/>
    <property type="evidence" value="ECO:0007669"/>
    <property type="project" value="UniProtKB-KW"/>
</dbReference>
<dbReference type="InterPro" id="IPR020054">
    <property type="entry name" value="Prot_inh_SSI_I16_CS"/>
</dbReference>
<comment type="subunit">
    <text evidence="3">Homodimer.</text>
</comment>
<name>A0A4Q7ZJL8_9ACTN</name>
<evidence type="ECO:0000256" key="7">
    <source>
        <dbReference type="ARBA" id="ARBA00023157"/>
    </source>
</evidence>
<gene>
    <name evidence="10" type="ORF">EV385_2107</name>
</gene>
<evidence type="ECO:0000256" key="2">
    <source>
        <dbReference type="ARBA" id="ARBA00010472"/>
    </source>
</evidence>
<dbReference type="Gene3D" id="3.30.350.10">
    <property type="entry name" value="Subtilisin inhibitor-like"/>
    <property type="match status" value="1"/>
</dbReference>
<reference evidence="10 11" key="1">
    <citation type="submission" date="2019-02" db="EMBL/GenBank/DDBJ databases">
        <title>Sequencing the genomes of 1000 actinobacteria strains.</title>
        <authorList>
            <person name="Klenk H.-P."/>
        </authorList>
    </citation>
    <scope>NUCLEOTIDE SEQUENCE [LARGE SCALE GENOMIC DNA]</scope>
    <source>
        <strain evidence="10 11">DSM 45162</strain>
    </source>
</reference>
<keyword evidence="5 8" id="KW-0646">Protease inhibitor</keyword>
<dbReference type="RefSeq" id="WP_130509289.1">
    <property type="nucleotide sequence ID" value="NZ_SHKY01000001.1"/>
</dbReference>
<dbReference type="InterPro" id="IPR023549">
    <property type="entry name" value="Subtilisin_inhibitor"/>
</dbReference>
<keyword evidence="4" id="KW-0964">Secreted</keyword>
<dbReference type="InterPro" id="IPR000691">
    <property type="entry name" value="Prot_inh_I16_SSI"/>
</dbReference>
<comment type="similarity">
    <text evidence="2 8">Belongs to the protease inhibitor I16 (SSI) family.</text>
</comment>
<protein>
    <submittedName>
        <fullName evidence="10">Subtilisin inhibitor-like</fullName>
    </submittedName>
</protein>
<evidence type="ECO:0000256" key="4">
    <source>
        <dbReference type="ARBA" id="ARBA00022525"/>
    </source>
</evidence>
<dbReference type="EMBL" id="SHKY01000001">
    <property type="protein sequence ID" value="RZU50339.1"/>
    <property type="molecule type" value="Genomic_DNA"/>
</dbReference>
<feature type="domain" description="Subtilisin inhibitor" evidence="9">
    <location>
        <begin position="48"/>
        <end position="133"/>
    </location>
</feature>
<dbReference type="InterPro" id="IPR036819">
    <property type="entry name" value="Subtilisin_inhibitor-like_sf"/>
</dbReference>
<sequence>MSRAFHKEEIVVPIHHIGILATSLSTTAALLAPGTPAAAAPTAPASDSTLVLAVLPADHSGVPPRLATLECDPDGGTHATAGSACDDLRSVDGDIAALADEGGICTREYQPVTAIAAGLWEGNPVAYRETFSNRCVLLHATGDVFDF</sequence>
<comment type="subcellular location">
    <subcellularLocation>
        <location evidence="1">Secreted</location>
    </subcellularLocation>
</comment>
<keyword evidence="6 8" id="KW-0722">Serine protease inhibitor</keyword>
<comment type="caution">
    <text evidence="10">The sequence shown here is derived from an EMBL/GenBank/DDBJ whole genome shotgun (WGS) entry which is preliminary data.</text>
</comment>
<dbReference type="OrthoDB" id="4567948at2"/>
<dbReference type="AlphaFoldDB" id="A0A4Q7ZJL8"/>
<evidence type="ECO:0000256" key="6">
    <source>
        <dbReference type="ARBA" id="ARBA00022900"/>
    </source>
</evidence>
<accession>A0A4Q7ZJL8</accession>